<evidence type="ECO:0000313" key="16">
    <source>
        <dbReference type="RefSeq" id="XP_017785979.1"/>
    </source>
</evidence>
<comment type="similarity">
    <text evidence="3">Belongs to the hook family.</text>
</comment>
<gene>
    <name evidence="16" type="primary">LOC108569085</name>
</gene>
<organism evidence="15 16">
    <name type="scientific">Nicrophorus vespilloides</name>
    <name type="common">Boreal carrion beetle</name>
    <dbReference type="NCBI Taxonomy" id="110193"/>
    <lineage>
        <taxon>Eukaryota</taxon>
        <taxon>Metazoa</taxon>
        <taxon>Ecdysozoa</taxon>
        <taxon>Arthropoda</taxon>
        <taxon>Hexapoda</taxon>
        <taxon>Insecta</taxon>
        <taxon>Pterygota</taxon>
        <taxon>Neoptera</taxon>
        <taxon>Endopterygota</taxon>
        <taxon>Coleoptera</taxon>
        <taxon>Polyphaga</taxon>
        <taxon>Staphyliniformia</taxon>
        <taxon>Silphidae</taxon>
        <taxon>Nicrophorinae</taxon>
        <taxon>Nicrophorus</taxon>
    </lineage>
</organism>
<keyword evidence="11" id="KW-0206">Cytoskeleton</keyword>
<feature type="region of interest" description="Disordered" evidence="13">
    <location>
        <begin position="579"/>
        <end position="599"/>
    </location>
</feature>
<name>A0ABM1NGM9_NICVS</name>
<dbReference type="GeneID" id="108569085"/>
<keyword evidence="6" id="KW-0963">Cytoplasm</keyword>
<evidence type="ECO:0000256" key="2">
    <source>
        <dbReference type="ARBA" id="ARBA00004245"/>
    </source>
</evidence>
<keyword evidence="7" id="KW-0254">Endocytosis</keyword>
<dbReference type="Gene3D" id="1.10.418.10">
    <property type="entry name" value="Calponin-like domain"/>
    <property type="match status" value="1"/>
</dbReference>
<dbReference type="RefSeq" id="XP_017785979.1">
    <property type="nucleotide sequence ID" value="XM_017930490.1"/>
</dbReference>
<protein>
    <recommendedName>
        <fullName evidence="5">Protein hook</fullName>
    </recommendedName>
</protein>
<evidence type="ECO:0000256" key="11">
    <source>
        <dbReference type="ARBA" id="ARBA00023212"/>
    </source>
</evidence>
<dbReference type="PANTHER" id="PTHR18947">
    <property type="entry name" value="HOOK PROTEINS"/>
    <property type="match status" value="1"/>
</dbReference>
<evidence type="ECO:0000256" key="6">
    <source>
        <dbReference type="ARBA" id="ARBA00022490"/>
    </source>
</evidence>
<evidence type="ECO:0000256" key="5">
    <source>
        <dbReference type="ARBA" id="ARBA00018971"/>
    </source>
</evidence>
<evidence type="ECO:0000256" key="9">
    <source>
        <dbReference type="ARBA" id="ARBA00022753"/>
    </source>
</evidence>
<dbReference type="PROSITE" id="PS50021">
    <property type="entry name" value="CH"/>
    <property type="match status" value="1"/>
</dbReference>
<keyword evidence="15" id="KW-1185">Reference proteome</keyword>
<evidence type="ECO:0000256" key="1">
    <source>
        <dbReference type="ARBA" id="ARBA00004177"/>
    </source>
</evidence>
<evidence type="ECO:0000256" key="4">
    <source>
        <dbReference type="ARBA" id="ARBA00011241"/>
    </source>
</evidence>
<evidence type="ECO:0000256" key="7">
    <source>
        <dbReference type="ARBA" id="ARBA00022583"/>
    </source>
</evidence>
<evidence type="ECO:0000259" key="14">
    <source>
        <dbReference type="PROSITE" id="PS50021"/>
    </source>
</evidence>
<comment type="subunit">
    <text evidence="4">Homodimer. Interacts with microtubules via its N-terminus.</text>
</comment>
<dbReference type="Proteomes" id="UP000695000">
    <property type="component" value="Unplaced"/>
</dbReference>
<dbReference type="Pfam" id="PF19047">
    <property type="entry name" value="HOOK_N"/>
    <property type="match status" value="1"/>
</dbReference>
<evidence type="ECO:0000313" key="15">
    <source>
        <dbReference type="Proteomes" id="UP000695000"/>
    </source>
</evidence>
<evidence type="ECO:0000256" key="3">
    <source>
        <dbReference type="ARBA" id="ARBA00006946"/>
    </source>
</evidence>
<feature type="domain" description="Calponin-homology (CH)" evidence="14">
    <location>
        <begin position="5"/>
        <end position="119"/>
    </location>
</feature>
<sequence>MGPSEEVCKSLVKWLQSLVPTHTRTLLEISDGVAILEALLKISPANFYKLQGKMKVEVGNNWRLKVSNLKKINEAIIEYYQDVLNFQLLDIGRPDLQSIGERGDLIQVGKLLRLVLGCAVNCERKKEYITQIMALEESVQQCIMHAIVELQELTDSPDGTSLKPFDSKIIRLETDLEGANEAKDRFAQQCHNLEAQVQLLQEEKQALVADNELLANQIKEQQTTDIPRGLESRKQFDLLKEEIFKLETIRDDYAAKVVDQEKQILTLQEKIAELHLTAEATSKLKDEVDALTESADKVKALEITINSYKKKLEDYADIKKQLKLLEDKSDEYLKQNLKYEEELKKYHMWKNQSELYKSEVNDLQQKLEESLQELHKVRFQHKTLQSKIAALQGEKERTARQRDMLRDENEELRLATQKEQDGAAMSQEVTQIELKDRLKLLEKENRLLRSSNHDVHSKQVLLDEHLSRIEKLTEQNRAANQKIIETEAQLEEQKTVNKEFKQKIAHQQEVLERNTERAREVASALQGTSNGNIDPLRHNNIKEEENRLITTSYYRLGLHCHREAVDERLALLSAGQGQSFLSRQRQPMPRKPGTPFKSK</sequence>
<dbReference type="InterPro" id="IPR036872">
    <property type="entry name" value="CH_dom_sf"/>
</dbReference>
<feature type="compositionally biased region" description="Basic and acidic residues" evidence="13">
    <location>
        <begin position="509"/>
        <end position="520"/>
    </location>
</feature>
<dbReference type="PANTHER" id="PTHR18947:SF39">
    <property type="entry name" value="PROTEIN HOOK"/>
    <property type="match status" value="1"/>
</dbReference>
<feature type="region of interest" description="Disordered" evidence="13">
    <location>
        <begin position="508"/>
        <end position="537"/>
    </location>
</feature>
<evidence type="ECO:0000256" key="13">
    <source>
        <dbReference type="SAM" id="MobiDB-lite"/>
    </source>
</evidence>
<feature type="coiled-coil region" evidence="12">
    <location>
        <begin position="169"/>
        <end position="217"/>
    </location>
</feature>
<proteinExistence type="inferred from homology"/>
<dbReference type="SUPFAM" id="SSF116907">
    <property type="entry name" value="Hook domain"/>
    <property type="match status" value="1"/>
</dbReference>
<evidence type="ECO:0000256" key="10">
    <source>
        <dbReference type="ARBA" id="ARBA00023054"/>
    </source>
</evidence>
<evidence type="ECO:0000256" key="12">
    <source>
        <dbReference type="SAM" id="Coils"/>
    </source>
</evidence>
<dbReference type="InterPro" id="IPR043936">
    <property type="entry name" value="HOOK_N"/>
</dbReference>
<keyword evidence="9" id="KW-0967">Endosome</keyword>
<accession>A0ABM1NGM9</accession>
<reference evidence="16" key="1">
    <citation type="submission" date="2025-08" db="UniProtKB">
        <authorList>
            <consortium name="RefSeq"/>
        </authorList>
    </citation>
    <scope>IDENTIFICATION</scope>
    <source>
        <tissue evidence="16">Whole Larva</tissue>
    </source>
</reference>
<dbReference type="Pfam" id="PF05622">
    <property type="entry name" value="HOOK"/>
    <property type="match status" value="2"/>
</dbReference>
<evidence type="ECO:0000256" key="8">
    <source>
        <dbReference type="ARBA" id="ARBA00022701"/>
    </source>
</evidence>
<dbReference type="InterPro" id="IPR008636">
    <property type="entry name" value="Hook_C"/>
</dbReference>
<keyword evidence="8" id="KW-0493">Microtubule</keyword>
<dbReference type="InterPro" id="IPR001715">
    <property type="entry name" value="CH_dom"/>
</dbReference>
<comment type="subcellular location">
    <subcellularLocation>
        <location evidence="2">Cytoplasm</location>
        <location evidence="2">Cytoskeleton</location>
    </subcellularLocation>
    <subcellularLocation>
        <location evidence="1">Endosome</location>
    </subcellularLocation>
</comment>
<keyword evidence="10 12" id="KW-0175">Coiled coil</keyword>